<protein>
    <recommendedName>
        <fullName evidence="4">MULE transposase domain-containing protein</fullName>
    </recommendedName>
</protein>
<comment type="caution">
    <text evidence="2">The sequence shown here is derived from an EMBL/GenBank/DDBJ whole genome shotgun (WGS) entry which is preliminary data.</text>
</comment>
<dbReference type="AlphaFoldDB" id="A0ABD3WUC1"/>
<reference evidence="2 3" key="1">
    <citation type="submission" date="2024-11" db="EMBL/GenBank/DDBJ databases">
        <title>Chromosome-level genome assembly of the freshwater bivalve Anodonta woodiana.</title>
        <authorList>
            <person name="Chen X."/>
        </authorList>
    </citation>
    <scope>NUCLEOTIDE SEQUENCE [LARGE SCALE GENOMIC DNA]</scope>
    <source>
        <strain evidence="2">MN2024</strain>
        <tissue evidence="2">Gills</tissue>
    </source>
</reference>
<evidence type="ECO:0000256" key="1">
    <source>
        <dbReference type="SAM" id="MobiDB-lite"/>
    </source>
</evidence>
<accession>A0ABD3WUC1</accession>
<organism evidence="2 3">
    <name type="scientific">Sinanodonta woodiana</name>
    <name type="common">Chinese pond mussel</name>
    <name type="synonym">Anodonta woodiana</name>
    <dbReference type="NCBI Taxonomy" id="1069815"/>
    <lineage>
        <taxon>Eukaryota</taxon>
        <taxon>Metazoa</taxon>
        <taxon>Spiralia</taxon>
        <taxon>Lophotrochozoa</taxon>
        <taxon>Mollusca</taxon>
        <taxon>Bivalvia</taxon>
        <taxon>Autobranchia</taxon>
        <taxon>Heteroconchia</taxon>
        <taxon>Palaeoheterodonta</taxon>
        <taxon>Unionida</taxon>
        <taxon>Unionoidea</taxon>
        <taxon>Unionidae</taxon>
        <taxon>Unioninae</taxon>
        <taxon>Sinanodonta</taxon>
    </lineage>
</organism>
<evidence type="ECO:0008006" key="4">
    <source>
        <dbReference type="Google" id="ProtNLM"/>
    </source>
</evidence>
<name>A0ABD3WUC1_SINWO</name>
<feature type="compositionally biased region" description="Basic residues" evidence="1">
    <location>
        <begin position="229"/>
        <end position="239"/>
    </location>
</feature>
<feature type="region of interest" description="Disordered" evidence="1">
    <location>
        <begin position="227"/>
        <end position="248"/>
    </location>
</feature>
<dbReference type="EMBL" id="JBJQND010000005">
    <property type="protein sequence ID" value="KAL3876253.1"/>
    <property type="molecule type" value="Genomic_DNA"/>
</dbReference>
<gene>
    <name evidence="2" type="ORF">ACJMK2_034121</name>
</gene>
<evidence type="ECO:0000313" key="2">
    <source>
        <dbReference type="EMBL" id="KAL3876253.1"/>
    </source>
</evidence>
<evidence type="ECO:0000313" key="3">
    <source>
        <dbReference type="Proteomes" id="UP001634394"/>
    </source>
</evidence>
<keyword evidence="3" id="KW-1185">Reference proteome</keyword>
<proteinExistence type="predicted"/>
<sequence length="248" mass="28913">MEFGSDDKKAITKAIEHVFPSATHYLCTKHLKDNVRHYLQNKIGIVKGERDVIMAKIFGTGGITNANTTIDFDSRSEYLETIINQQHPTFAPYFISNLKPRLKKYVFEPSRNNSERVNWTNNNAETINNILKLSVDWKPKHTQDLINNLFSVTQLHVMDYRSALHDSGNYQLTKEENIFKINDSVWRCKSEIHKTEIFAKFLKDIKRTQKSKYITSQDGKYTLINKARGTARKPGQRRRPVNERTKKH</sequence>
<dbReference type="Proteomes" id="UP001634394">
    <property type="component" value="Unassembled WGS sequence"/>
</dbReference>